<dbReference type="EMBL" id="UINC01081596">
    <property type="protein sequence ID" value="SVC25604.1"/>
    <property type="molecule type" value="Genomic_DNA"/>
</dbReference>
<evidence type="ECO:0000313" key="2">
    <source>
        <dbReference type="EMBL" id="SVC25604.1"/>
    </source>
</evidence>
<dbReference type="Gene3D" id="3.90.930.1">
    <property type="match status" value="1"/>
</dbReference>
<keyword evidence="1" id="KW-1133">Transmembrane helix</keyword>
<dbReference type="InterPro" id="IPR011652">
    <property type="entry name" value="MORN_2"/>
</dbReference>
<accession>A0A382KL35</accession>
<feature type="transmembrane region" description="Helical" evidence="1">
    <location>
        <begin position="200"/>
        <end position="220"/>
    </location>
</feature>
<keyword evidence="1" id="KW-0812">Transmembrane</keyword>
<evidence type="ECO:0000256" key="1">
    <source>
        <dbReference type="SAM" id="Phobius"/>
    </source>
</evidence>
<dbReference type="AlphaFoldDB" id="A0A382KL35"/>
<feature type="transmembrane region" description="Helical" evidence="1">
    <location>
        <begin position="50"/>
        <end position="68"/>
    </location>
</feature>
<dbReference type="SUPFAM" id="SSF82185">
    <property type="entry name" value="Histone H3 K4-specific methyltransferase SET7/9 N-terminal domain"/>
    <property type="match status" value="1"/>
</dbReference>
<reference evidence="2" key="1">
    <citation type="submission" date="2018-05" db="EMBL/GenBank/DDBJ databases">
        <authorList>
            <person name="Lanie J.A."/>
            <person name="Ng W.-L."/>
            <person name="Kazmierczak K.M."/>
            <person name="Andrzejewski T.M."/>
            <person name="Davidsen T.M."/>
            <person name="Wayne K.J."/>
            <person name="Tettelin H."/>
            <person name="Glass J.I."/>
            <person name="Rusch D."/>
            <person name="Podicherti R."/>
            <person name="Tsui H.-C.T."/>
            <person name="Winkler M.E."/>
        </authorList>
    </citation>
    <scope>NUCLEOTIDE SEQUENCE</scope>
</reference>
<keyword evidence="1" id="KW-0472">Membrane</keyword>
<dbReference type="Pfam" id="PF07661">
    <property type="entry name" value="MORN_2"/>
    <property type="match status" value="2"/>
</dbReference>
<proteinExistence type="predicted"/>
<protein>
    <submittedName>
        <fullName evidence="2">Uncharacterized protein</fullName>
    </submittedName>
</protein>
<feature type="transmembrane region" description="Helical" evidence="1">
    <location>
        <begin position="80"/>
        <end position="104"/>
    </location>
</feature>
<organism evidence="2">
    <name type="scientific">marine metagenome</name>
    <dbReference type="NCBI Taxonomy" id="408172"/>
    <lineage>
        <taxon>unclassified sequences</taxon>
        <taxon>metagenomes</taxon>
        <taxon>ecological metagenomes</taxon>
    </lineage>
</organism>
<name>A0A382KL35_9ZZZZ</name>
<sequence length="327" mass="36436">MALINCHECSKEISGKAPACPHCGAPNIYVVESPEGPSSNSMKMFKNKKGFIALWVLSVFLLIVSTKLDGLGLDNDAGLWLGLACFALSPFAFLFGSVGTFRAIRYEKWVEYRDSEVKNAVVKSNFAATNRMFIGAALLGELAFFLERILPSNSEALISLGVIVWVILLPLGIAGYFLTWVRGFAYDMRSGKERRSLKNYAVAMAPPVGVIILLAFRFGFIGGVPDEVYETYYDENGQLIHEWYYENGQLMLKGSYETGDRHGPWEAYHENGQLSWKGNYNAFGENVIRTNRPRGRDDTESAKCGEWIEDGETVTYDPCPPDLEDAV</sequence>
<feature type="transmembrane region" description="Helical" evidence="1">
    <location>
        <begin position="156"/>
        <end position="179"/>
    </location>
</feature>
<feature type="transmembrane region" description="Helical" evidence="1">
    <location>
        <begin position="132"/>
        <end position="150"/>
    </location>
</feature>
<gene>
    <name evidence="2" type="ORF">METZ01_LOCUS278458</name>
</gene>